<comment type="caution">
    <text evidence="3">The sequence shown here is derived from an EMBL/GenBank/DDBJ whole genome shotgun (WGS) entry which is preliminary data.</text>
</comment>
<dbReference type="PRINTS" id="PR00080">
    <property type="entry name" value="SDRFAMILY"/>
</dbReference>
<dbReference type="PANTHER" id="PTHR42760:SF115">
    <property type="entry name" value="3-OXOACYL-[ACYL-CARRIER-PROTEIN] REDUCTASE FABG"/>
    <property type="match status" value="1"/>
</dbReference>
<dbReference type="Gene3D" id="3.40.50.720">
    <property type="entry name" value="NAD(P)-binding Rossmann-like Domain"/>
    <property type="match status" value="1"/>
</dbReference>
<dbReference type="EMBL" id="BAAAYN010000005">
    <property type="protein sequence ID" value="GAA3383396.1"/>
    <property type="molecule type" value="Genomic_DNA"/>
</dbReference>
<gene>
    <name evidence="3" type="ORF">GCM10020369_09100</name>
</gene>
<keyword evidence="2" id="KW-0560">Oxidoreductase</keyword>
<dbReference type="PANTHER" id="PTHR42760">
    <property type="entry name" value="SHORT-CHAIN DEHYDROGENASES/REDUCTASES FAMILY MEMBER"/>
    <property type="match status" value="1"/>
</dbReference>
<dbReference type="InterPro" id="IPR036291">
    <property type="entry name" value="NAD(P)-bd_dom_sf"/>
</dbReference>
<evidence type="ECO:0000313" key="4">
    <source>
        <dbReference type="Proteomes" id="UP001501676"/>
    </source>
</evidence>
<keyword evidence="4" id="KW-1185">Reference proteome</keyword>
<proteinExistence type="inferred from homology"/>
<evidence type="ECO:0000313" key="3">
    <source>
        <dbReference type="EMBL" id="GAA3383396.1"/>
    </source>
</evidence>
<dbReference type="Pfam" id="PF13561">
    <property type="entry name" value="adh_short_C2"/>
    <property type="match status" value="1"/>
</dbReference>
<accession>A0ABP6SS25</accession>
<evidence type="ECO:0000256" key="1">
    <source>
        <dbReference type="ARBA" id="ARBA00006484"/>
    </source>
</evidence>
<dbReference type="RefSeq" id="WP_345726672.1">
    <property type="nucleotide sequence ID" value="NZ_BAAAYN010000005.1"/>
</dbReference>
<sequence length="286" mass="29330">MSSQAEELLGLTDAVALVTGGGGGIPKAAAIALARAGAHVAVADIAGEFAEQTRKEIDALGRRSIALQADVRRPDDVRRMVETTRAELGPLAVAVNGVGSLGAATPKSFLDFTLEEWNGPVELNLTTAMLCMQAEALAMIQDGVHGAIVNFASTSGVTAAPSIAHYGAANAGVIHLTSSIALELAQYGIRVNCVVPGTHAIDRTGRETPTSSRPGQAEFMRRAAEATPMGRLGTAEDTAGVAVFLASSLSSYLTGHSVVSDGGIVHTTRRPPAGALTPKALDEVTQ</sequence>
<organism evidence="3 4">
    <name type="scientific">Cryptosporangium minutisporangium</name>
    <dbReference type="NCBI Taxonomy" id="113569"/>
    <lineage>
        <taxon>Bacteria</taxon>
        <taxon>Bacillati</taxon>
        <taxon>Actinomycetota</taxon>
        <taxon>Actinomycetes</taxon>
        <taxon>Cryptosporangiales</taxon>
        <taxon>Cryptosporangiaceae</taxon>
        <taxon>Cryptosporangium</taxon>
    </lineage>
</organism>
<evidence type="ECO:0000256" key="2">
    <source>
        <dbReference type="ARBA" id="ARBA00023002"/>
    </source>
</evidence>
<protein>
    <submittedName>
        <fullName evidence="3">SDR family oxidoreductase</fullName>
    </submittedName>
</protein>
<dbReference type="PRINTS" id="PR00081">
    <property type="entry name" value="GDHRDH"/>
</dbReference>
<dbReference type="InterPro" id="IPR002347">
    <property type="entry name" value="SDR_fam"/>
</dbReference>
<reference evidence="4" key="1">
    <citation type="journal article" date="2019" name="Int. J. Syst. Evol. Microbiol.">
        <title>The Global Catalogue of Microorganisms (GCM) 10K type strain sequencing project: providing services to taxonomists for standard genome sequencing and annotation.</title>
        <authorList>
            <consortium name="The Broad Institute Genomics Platform"/>
            <consortium name="The Broad Institute Genome Sequencing Center for Infectious Disease"/>
            <person name="Wu L."/>
            <person name="Ma J."/>
        </authorList>
    </citation>
    <scope>NUCLEOTIDE SEQUENCE [LARGE SCALE GENOMIC DNA]</scope>
    <source>
        <strain evidence="4">JCM 9458</strain>
    </source>
</reference>
<dbReference type="Proteomes" id="UP001501676">
    <property type="component" value="Unassembled WGS sequence"/>
</dbReference>
<name>A0ABP6SS25_9ACTN</name>
<dbReference type="SUPFAM" id="SSF51735">
    <property type="entry name" value="NAD(P)-binding Rossmann-fold domains"/>
    <property type="match status" value="1"/>
</dbReference>
<comment type="similarity">
    <text evidence="1">Belongs to the short-chain dehydrogenases/reductases (SDR) family.</text>
</comment>